<dbReference type="RefSeq" id="WP_191173661.1">
    <property type="nucleotide sequence ID" value="NZ_JACWMW010000001.1"/>
</dbReference>
<gene>
    <name evidence="1" type="ORF">IDJ75_00500</name>
</gene>
<dbReference type="Proteomes" id="UP000618754">
    <property type="component" value="Unassembled WGS sequence"/>
</dbReference>
<name>A0ABR7WZI0_9SPHI</name>
<protein>
    <recommendedName>
        <fullName evidence="3">HNH endonuclease</fullName>
    </recommendedName>
</protein>
<accession>A0ABR7WZI0</accession>
<evidence type="ECO:0008006" key="3">
    <source>
        <dbReference type="Google" id="ProtNLM"/>
    </source>
</evidence>
<reference evidence="1 2" key="1">
    <citation type="submission" date="2020-09" db="EMBL/GenBank/DDBJ databases">
        <title>Novel species of Mucilaginibacter isolated from a glacier on the Tibetan Plateau.</title>
        <authorList>
            <person name="Liu Q."/>
            <person name="Xin Y.-H."/>
        </authorList>
    </citation>
    <scope>NUCLEOTIDE SEQUENCE [LARGE SCALE GENOMIC DNA]</scope>
    <source>
        <strain evidence="1 2">CGMCC 1.13878</strain>
    </source>
</reference>
<evidence type="ECO:0000313" key="2">
    <source>
        <dbReference type="Proteomes" id="UP000618754"/>
    </source>
</evidence>
<organism evidence="1 2">
    <name type="scientific">Mucilaginibacter rigui</name>
    <dbReference type="NCBI Taxonomy" id="534635"/>
    <lineage>
        <taxon>Bacteria</taxon>
        <taxon>Pseudomonadati</taxon>
        <taxon>Bacteroidota</taxon>
        <taxon>Sphingobacteriia</taxon>
        <taxon>Sphingobacteriales</taxon>
        <taxon>Sphingobacteriaceae</taxon>
        <taxon>Mucilaginibacter</taxon>
    </lineage>
</organism>
<comment type="caution">
    <text evidence="1">The sequence shown here is derived from an EMBL/GenBank/DDBJ whole genome shotgun (WGS) entry which is preliminary data.</text>
</comment>
<dbReference type="EMBL" id="JACWMW010000001">
    <property type="protein sequence ID" value="MBD1383741.1"/>
    <property type="molecule type" value="Genomic_DNA"/>
</dbReference>
<keyword evidence="2" id="KW-1185">Reference proteome</keyword>
<proteinExistence type="predicted"/>
<evidence type="ECO:0000313" key="1">
    <source>
        <dbReference type="EMBL" id="MBD1383741.1"/>
    </source>
</evidence>
<sequence>MNEPILRLRQKFICDKCKRPINSPEKAFVEYVYSNGDTPGLDTGHKILHKGCEFYKFKPHSSVELSTFLVENGIVEIVNKMETNLYGVSDSEKVSVEEIKDNLNFTKRILEALHGKPKVLAEVE</sequence>